<dbReference type="AlphaFoldDB" id="A0A0C2XN05"/>
<reference evidence="1 2" key="1">
    <citation type="submission" date="2014-04" db="EMBL/GenBank/DDBJ databases">
        <authorList>
            <consortium name="DOE Joint Genome Institute"/>
            <person name="Kuo A."/>
            <person name="Zuccaro A."/>
            <person name="Kohler A."/>
            <person name="Nagy L.G."/>
            <person name="Floudas D."/>
            <person name="Copeland A."/>
            <person name="Barry K.W."/>
            <person name="Cichocki N."/>
            <person name="Veneault-Fourrey C."/>
            <person name="LaButti K."/>
            <person name="Lindquist E.A."/>
            <person name="Lipzen A."/>
            <person name="Lundell T."/>
            <person name="Morin E."/>
            <person name="Murat C."/>
            <person name="Sun H."/>
            <person name="Tunlid A."/>
            <person name="Henrissat B."/>
            <person name="Grigoriev I.V."/>
            <person name="Hibbett D.S."/>
            <person name="Martin F."/>
            <person name="Nordberg H.P."/>
            <person name="Cantor M.N."/>
            <person name="Hua S.X."/>
        </authorList>
    </citation>
    <scope>NUCLEOTIDE SEQUENCE [LARGE SCALE GENOMIC DNA]</scope>
    <source>
        <strain evidence="1 2">MAFF 305830</strain>
    </source>
</reference>
<name>A0A0C2XN05_SERVB</name>
<keyword evidence="2" id="KW-1185">Reference proteome</keyword>
<dbReference type="Proteomes" id="UP000054097">
    <property type="component" value="Unassembled WGS sequence"/>
</dbReference>
<gene>
    <name evidence="1" type="ORF">M408DRAFT_21890</name>
</gene>
<organism evidence="1 2">
    <name type="scientific">Serendipita vermifera MAFF 305830</name>
    <dbReference type="NCBI Taxonomy" id="933852"/>
    <lineage>
        <taxon>Eukaryota</taxon>
        <taxon>Fungi</taxon>
        <taxon>Dikarya</taxon>
        <taxon>Basidiomycota</taxon>
        <taxon>Agaricomycotina</taxon>
        <taxon>Agaricomycetes</taxon>
        <taxon>Sebacinales</taxon>
        <taxon>Serendipitaceae</taxon>
        <taxon>Serendipita</taxon>
    </lineage>
</organism>
<reference evidence="2" key="2">
    <citation type="submission" date="2015-01" db="EMBL/GenBank/DDBJ databases">
        <title>Evolutionary Origins and Diversification of the Mycorrhizal Mutualists.</title>
        <authorList>
            <consortium name="DOE Joint Genome Institute"/>
            <consortium name="Mycorrhizal Genomics Consortium"/>
            <person name="Kohler A."/>
            <person name="Kuo A."/>
            <person name="Nagy L.G."/>
            <person name="Floudas D."/>
            <person name="Copeland A."/>
            <person name="Barry K.W."/>
            <person name="Cichocki N."/>
            <person name="Veneault-Fourrey C."/>
            <person name="LaButti K."/>
            <person name="Lindquist E.A."/>
            <person name="Lipzen A."/>
            <person name="Lundell T."/>
            <person name="Morin E."/>
            <person name="Murat C."/>
            <person name="Riley R."/>
            <person name="Ohm R."/>
            <person name="Sun H."/>
            <person name="Tunlid A."/>
            <person name="Henrissat B."/>
            <person name="Grigoriev I.V."/>
            <person name="Hibbett D.S."/>
            <person name="Martin F."/>
        </authorList>
    </citation>
    <scope>NUCLEOTIDE SEQUENCE [LARGE SCALE GENOMIC DNA]</scope>
    <source>
        <strain evidence="2">MAFF 305830</strain>
    </source>
</reference>
<accession>A0A0C2XN05</accession>
<protein>
    <submittedName>
        <fullName evidence="1">Uncharacterized protein</fullName>
    </submittedName>
</protein>
<sequence>MILSYEHEDVTITLDEMEVISNRLLRDPKATEIVSQYLDDIKTSNPALHMMLDEETRQLAAMPGSRHFYALHGCGGAVEEEITNEHPLDEMTNVASGVYINGVLKHPCANCGTLYDRKARANDCRNADLGIKPYKCLGKCGFDSWHPTAMCEDINLALRDMEVTSDCLLRDPKATEQVSKYLYDIKISNPALHEMLEEDARQVAAMPGCQHFYALHGHSGVVEHPLNSMTTVTSGVYINGVLKHPCPECEILYDRKARANDCRNADLGIKPYKCLGKCGFDPWYVVLGLQFLGGAYCISYGDSDKEYASKQFLTRHCGEKVKKCGYCQKYRSTQNISRHLKTCVMRP</sequence>
<dbReference type="EMBL" id="KN824284">
    <property type="protein sequence ID" value="KIM30372.1"/>
    <property type="molecule type" value="Genomic_DNA"/>
</dbReference>
<evidence type="ECO:0000313" key="2">
    <source>
        <dbReference type="Proteomes" id="UP000054097"/>
    </source>
</evidence>
<evidence type="ECO:0000313" key="1">
    <source>
        <dbReference type="EMBL" id="KIM30372.1"/>
    </source>
</evidence>
<proteinExistence type="predicted"/>
<dbReference type="HOGENOM" id="CLU_799653_0_0_1"/>